<gene>
    <name evidence="3" type="ORF">GN244_ATG11630</name>
    <name evidence="4" type="ORF">GN958_ATG00639</name>
</gene>
<dbReference type="GO" id="GO:0005524">
    <property type="term" value="F:ATP binding"/>
    <property type="evidence" value="ECO:0007669"/>
    <property type="project" value="InterPro"/>
</dbReference>
<dbReference type="Pfam" id="PF00514">
    <property type="entry name" value="Arm"/>
    <property type="match status" value="1"/>
</dbReference>
<reference evidence="3" key="1">
    <citation type="submission" date="2020-04" db="EMBL/GenBank/DDBJ databases">
        <title>Hybrid Assembly of Korean Phytophthora infestans isolates.</title>
        <authorList>
            <person name="Prokchorchik M."/>
            <person name="Lee Y."/>
            <person name="Seo J."/>
            <person name="Cho J.-H."/>
            <person name="Park Y.-E."/>
            <person name="Jang D.-C."/>
            <person name="Im J.-S."/>
            <person name="Choi J.-G."/>
            <person name="Park H.-J."/>
            <person name="Lee G.-B."/>
            <person name="Lee Y.-G."/>
            <person name="Hong S.-Y."/>
            <person name="Cho K."/>
            <person name="Sohn K.H."/>
        </authorList>
    </citation>
    <scope>NUCLEOTIDE SEQUENCE</scope>
    <source>
        <strain evidence="3">KR_1_A1</strain>
        <strain evidence="4">KR_2_A2</strain>
    </source>
</reference>
<dbReference type="InterPro" id="IPR000225">
    <property type="entry name" value="Armadillo"/>
</dbReference>
<dbReference type="Gene3D" id="1.25.10.10">
    <property type="entry name" value="Leucine-rich Repeat Variant"/>
    <property type="match status" value="1"/>
</dbReference>
<organism evidence="3 5">
    <name type="scientific">Phytophthora infestans</name>
    <name type="common">Potato late blight agent</name>
    <name type="synonym">Botrytis infestans</name>
    <dbReference type="NCBI Taxonomy" id="4787"/>
    <lineage>
        <taxon>Eukaryota</taxon>
        <taxon>Sar</taxon>
        <taxon>Stramenopiles</taxon>
        <taxon>Oomycota</taxon>
        <taxon>Peronosporomycetes</taxon>
        <taxon>Peronosporales</taxon>
        <taxon>Peronosporaceae</taxon>
        <taxon>Phytophthora</taxon>
    </lineage>
</organism>
<dbReference type="PANTHER" id="PTHR46464">
    <property type="entry name" value="ANK_REP_REGION DOMAIN-CONTAINING PROTEIN"/>
    <property type="match status" value="1"/>
</dbReference>
<proteinExistence type="predicted"/>
<dbReference type="SMART" id="SM00185">
    <property type="entry name" value="ARM"/>
    <property type="match status" value="5"/>
</dbReference>
<dbReference type="EMBL" id="JAACNO010000094">
    <property type="protein sequence ID" value="KAF4150218.1"/>
    <property type="molecule type" value="Genomic_DNA"/>
</dbReference>
<keyword evidence="5" id="KW-1185">Reference proteome</keyword>
<comment type="caution">
    <text evidence="3">The sequence shown here is derived from an EMBL/GenBank/DDBJ whole genome shotgun (WGS) entry which is preliminary data.</text>
</comment>
<dbReference type="InterPro" id="IPR043379">
    <property type="entry name" value="ANKAR"/>
</dbReference>
<evidence type="ECO:0000313" key="5">
    <source>
        <dbReference type="Proteomes" id="UP000602510"/>
    </source>
</evidence>
<feature type="repeat" description="ARM" evidence="1">
    <location>
        <begin position="405"/>
        <end position="448"/>
    </location>
</feature>
<dbReference type="Gene3D" id="1.10.510.10">
    <property type="entry name" value="Transferase(Phosphotransferase) domain 1"/>
    <property type="match status" value="1"/>
</dbReference>
<dbReference type="GO" id="GO:0004672">
    <property type="term" value="F:protein kinase activity"/>
    <property type="evidence" value="ECO:0007669"/>
    <property type="project" value="InterPro"/>
</dbReference>
<sequence length="584" mass="62677">MSGAKLSDYGLATLRANATPLSSNLRWSAPECLLQRATVASDVHSFAMCLIEIETGELPFAFLDDDDVRHNQRHDEIPNRPSSMRDDAAELVRSMTDSDSGRRVSLDHVIAEMKRLADLAAAATCSVCLSEIATDSRFCSQCGTRVDNTARMSPRLRSVRVNLQAEDNSVAEVLDAVRRGSSDQQQALILLLEICLDDTQRREIYETDGVGDLASAPSRPHFVQICALSCLRWISVINSSFPTGELKALKEFIRDVTSDECTSLVNDLRNGGEEEKLKAIVYCAGIAGAKASQSLPNSGVVAVLAQMLTEVSNRRTVWAVDAIANLADNDDVRVAIANKKERAAASLGWYSKSEADAWLIVKQTAIPLLVASTQSSSEELKASATATLSSLGAVESICPVLAKEGAIASLTRLLRTEDEEQKRNAASALANVAVNNTSNCEEIMDEGGMDPLVEILRGGTGKVLENAVFVVGSIAGCSKRHCKAVEKLGVVPLLVKMLHDGDLELKEHAAFALEGLTRSSETALAATSDLIELLRAVKEFGWVADDIARKKITRCGGVSALLGLVQSDSDVLNDEAAFALTCVT</sequence>
<dbReference type="SUPFAM" id="SSF56112">
    <property type="entry name" value="Protein kinase-like (PK-like)"/>
    <property type="match status" value="1"/>
</dbReference>
<dbReference type="InterPro" id="IPR016024">
    <property type="entry name" value="ARM-type_fold"/>
</dbReference>
<dbReference type="InterPro" id="IPR011009">
    <property type="entry name" value="Kinase-like_dom_sf"/>
</dbReference>
<dbReference type="PROSITE" id="PS50176">
    <property type="entry name" value="ARM_REPEAT"/>
    <property type="match status" value="2"/>
</dbReference>
<evidence type="ECO:0000313" key="3">
    <source>
        <dbReference type="EMBL" id="KAF4036363.1"/>
    </source>
</evidence>
<dbReference type="PROSITE" id="PS50011">
    <property type="entry name" value="PROTEIN_KINASE_DOM"/>
    <property type="match status" value="1"/>
</dbReference>
<feature type="domain" description="Protein kinase" evidence="2">
    <location>
        <begin position="1"/>
        <end position="116"/>
    </location>
</feature>
<feature type="repeat" description="ARM" evidence="1">
    <location>
        <begin position="489"/>
        <end position="521"/>
    </location>
</feature>
<dbReference type="InterPro" id="IPR000719">
    <property type="entry name" value="Prot_kinase_dom"/>
</dbReference>
<dbReference type="AlphaFoldDB" id="A0A833WBE2"/>
<evidence type="ECO:0000259" key="2">
    <source>
        <dbReference type="PROSITE" id="PS50011"/>
    </source>
</evidence>
<dbReference type="SUPFAM" id="SSF48371">
    <property type="entry name" value="ARM repeat"/>
    <property type="match status" value="1"/>
</dbReference>
<name>A0A833WBE2_PHYIN</name>
<evidence type="ECO:0000256" key="1">
    <source>
        <dbReference type="PROSITE-ProRule" id="PRU00259"/>
    </source>
</evidence>
<dbReference type="InterPro" id="IPR011989">
    <property type="entry name" value="ARM-like"/>
</dbReference>
<dbReference type="EMBL" id="WSZM01000269">
    <property type="protein sequence ID" value="KAF4036363.1"/>
    <property type="molecule type" value="Genomic_DNA"/>
</dbReference>
<accession>A0A833WBE2</accession>
<evidence type="ECO:0000313" key="4">
    <source>
        <dbReference type="EMBL" id="KAF4150218.1"/>
    </source>
</evidence>
<dbReference type="Pfam" id="PF07714">
    <property type="entry name" value="PK_Tyr_Ser-Thr"/>
    <property type="match status" value="1"/>
</dbReference>
<dbReference type="InterPro" id="IPR001245">
    <property type="entry name" value="Ser-Thr/Tyr_kinase_cat_dom"/>
</dbReference>
<dbReference type="PANTHER" id="PTHR46464:SF2">
    <property type="entry name" value="ANKYRIN AND ARMADILLO REPEAT-CONTAINING PROTEIN"/>
    <property type="match status" value="1"/>
</dbReference>
<dbReference type="Proteomes" id="UP000602510">
    <property type="component" value="Unassembled WGS sequence"/>
</dbReference>
<dbReference type="Proteomes" id="UP000704712">
    <property type="component" value="Unassembled WGS sequence"/>
</dbReference>
<protein>
    <submittedName>
        <fullName evidence="3">Armadillo/beta-catenin-like repeat</fullName>
    </submittedName>
</protein>